<dbReference type="InterPro" id="IPR047118">
    <property type="entry name" value="Fbxo7"/>
</dbReference>
<dbReference type="Pfam" id="PF11566">
    <property type="entry name" value="PI31_Prot_N"/>
    <property type="match status" value="1"/>
</dbReference>
<dbReference type="SUPFAM" id="SSF81383">
    <property type="entry name" value="F-box domain"/>
    <property type="match status" value="1"/>
</dbReference>
<dbReference type="Pfam" id="PF12937">
    <property type="entry name" value="F-box-like"/>
    <property type="match status" value="1"/>
</dbReference>
<proteinExistence type="predicted"/>
<reference evidence="4" key="1">
    <citation type="submission" date="2025-08" db="UniProtKB">
        <authorList>
            <consortium name="RefSeq"/>
        </authorList>
    </citation>
    <scope>IDENTIFICATION</scope>
    <source>
        <tissue evidence="4">Whole sample</tissue>
    </source>
</reference>
<keyword evidence="3" id="KW-1185">Reference proteome</keyword>
<name>A0A8B8BHX8_CRAVI</name>
<evidence type="ECO:0000313" key="4">
    <source>
        <dbReference type="RefSeq" id="XP_022302868.1"/>
    </source>
</evidence>
<dbReference type="OrthoDB" id="101791at2759"/>
<protein>
    <submittedName>
        <fullName evidence="4">F-box only protein 7-like</fullName>
    </submittedName>
</protein>
<feature type="compositionally biased region" description="Polar residues" evidence="1">
    <location>
        <begin position="100"/>
        <end position="121"/>
    </location>
</feature>
<dbReference type="RefSeq" id="XP_022302868.1">
    <property type="nucleotide sequence ID" value="XM_022447160.1"/>
</dbReference>
<evidence type="ECO:0000313" key="3">
    <source>
        <dbReference type="Proteomes" id="UP000694844"/>
    </source>
</evidence>
<dbReference type="GeneID" id="111110596"/>
<dbReference type="PROSITE" id="PS50181">
    <property type="entry name" value="FBOX"/>
    <property type="match status" value="1"/>
</dbReference>
<accession>A0A8B8BHX8</accession>
<sequence>MKFRVKYKNVSRTALVDDESEVKLSRLQEVVSLTFSDLLHGSFYLSLNKRDPLGDGDDSLQDLGLVSGDLLHVVSTDPDDNQVDQQQPPTQQFVNKSLGLPNTPTVSSNTNEQPSTSQQDLTPRDSDRSQPSCSRDDEMEVESIQSEAVYPVDLAVVNDCLNEPRLCSEATVGRMPALLSELYSEAHCRFLEEALCLVLHVLMLESGYQPTVSKNVNNEIVTESDTGQTERQTDSEVGHPPGAGVYPNSSWRQQAPAFYCLEYTHPSSGPTVYTVTAVPMGASLVIHGQIKIEDRVEKCKCQLKTSDFVKELTPEANTCYQNLPNVSRVFKDCISLPLLQKYREAMNLVPLHGIQALSNELKLKILGHLDVISLLKMSQVCKEFQGLSTDRFLWRRLFLSYFGNRAQNDLNQNWRELYRKEYIQRKQHRKWLSRMKGPLHPFIPADPYTHRVPPMAPFRPGMIGGDYDLYPQFHGVPNPLFGRRAGQPPEMRPRFDPFAPDQNFFPGPGGGMRDGQGGGSRLFNRSRSGNAWLSGGPRMF</sequence>
<evidence type="ECO:0000256" key="1">
    <source>
        <dbReference type="SAM" id="MobiDB-lite"/>
    </source>
</evidence>
<evidence type="ECO:0000259" key="2">
    <source>
        <dbReference type="PROSITE" id="PS50181"/>
    </source>
</evidence>
<dbReference type="CDD" id="cd22087">
    <property type="entry name" value="F-box_FBXO7"/>
    <property type="match status" value="1"/>
</dbReference>
<dbReference type="InterPro" id="IPR036047">
    <property type="entry name" value="F-box-like_dom_sf"/>
</dbReference>
<gene>
    <name evidence="4" type="primary">LOC111110596</name>
</gene>
<dbReference type="PANTHER" id="PTHR15537">
    <property type="entry name" value="F-BOX ONLY PROTEIN 7"/>
    <property type="match status" value="1"/>
</dbReference>
<dbReference type="GO" id="GO:1903599">
    <property type="term" value="P:positive regulation of autophagy of mitochondrion"/>
    <property type="evidence" value="ECO:0007669"/>
    <property type="project" value="TreeGrafter"/>
</dbReference>
<organism evidence="3 4">
    <name type="scientific">Crassostrea virginica</name>
    <name type="common">Eastern oyster</name>
    <dbReference type="NCBI Taxonomy" id="6565"/>
    <lineage>
        <taxon>Eukaryota</taxon>
        <taxon>Metazoa</taxon>
        <taxon>Spiralia</taxon>
        <taxon>Lophotrochozoa</taxon>
        <taxon>Mollusca</taxon>
        <taxon>Bivalvia</taxon>
        <taxon>Autobranchia</taxon>
        <taxon>Pteriomorphia</taxon>
        <taxon>Ostreida</taxon>
        <taxon>Ostreoidea</taxon>
        <taxon>Ostreidae</taxon>
        <taxon>Crassostrea</taxon>
    </lineage>
</organism>
<dbReference type="InterPro" id="IPR001810">
    <property type="entry name" value="F-box_dom"/>
</dbReference>
<feature type="region of interest" description="Disordered" evidence="1">
    <location>
        <begin position="223"/>
        <end position="242"/>
    </location>
</feature>
<feature type="region of interest" description="Disordered" evidence="1">
    <location>
        <begin position="93"/>
        <end position="146"/>
    </location>
</feature>
<feature type="domain" description="F-box" evidence="2">
    <location>
        <begin position="351"/>
        <end position="397"/>
    </location>
</feature>
<dbReference type="KEGG" id="cvn:111110596"/>
<dbReference type="AlphaFoldDB" id="A0A8B8BHX8"/>
<dbReference type="Proteomes" id="UP000694844">
    <property type="component" value="Chromosome 8"/>
</dbReference>
<dbReference type="SMART" id="SM00256">
    <property type="entry name" value="FBOX"/>
    <property type="match status" value="1"/>
</dbReference>
<dbReference type="PANTHER" id="PTHR15537:SF2">
    <property type="entry name" value="F-BOX ONLY PROTEIN 7"/>
    <property type="match status" value="1"/>
</dbReference>
<dbReference type="GO" id="GO:0019901">
    <property type="term" value="F:protein kinase binding"/>
    <property type="evidence" value="ECO:0007669"/>
    <property type="project" value="InterPro"/>
</dbReference>
<dbReference type="Gene3D" id="3.40.1000.30">
    <property type="match status" value="1"/>
</dbReference>
<dbReference type="InterPro" id="IPR021625">
    <property type="entry name" value="PI31_Prot_N"/>
</dbReference>
<dbReference type="Gene3D" id="1.20.1280.50">
    <property type="match status" value="1"/>
</dbReference>